<protein>
    <submittedName>
        <fullName evidence="2">Uncharacterized protein</fullName>
    </submittedName>
</protein>
<evidence type="ECO:0000313" key="2">
    <source>
        <dbReference type="EMBL" id="KCW63153.1"/>
    </source>
</evidence>
<gene>
    <name evidence="2" type="ORF">EUGRSUZ_G00766</name>
</gene>
<name>A0A059BAK8_EUCGR</name>
<dbReference type="InParanoid" id="A0A059BAK8"/>
<proteinExistence type="predicted"/>
<sequence length="89" mass="9754">MRRPWNLLEDSVGATKSSPIPIKPKSQSTATSSQIPISGANKQDKTPKPLGFHSRSANIHKPMQAFRKRKSKSDLSLASFARSPVSKQP</sequence>
<dbReference type="EMBL" id="KK198759">
    <property type="protein sequence ID" value="KCW63153.1"/>
    <property type="molecule type" value="Genomic_DNA"/>
</dbReference>
<feature type="region of interest" description="Disordered" evidence="1">
    <location>
        <begin position="1"/>
        <end position="89"/>
    </location>
</feature>
<feature type="compositionally biased region" description="Low complexity" evidence="1">
    <location>
        <begin position="16"/>
        <end position="26"/>
    </location>
</feature>
<reference evidence="2" key="1">
    <citation type="submission" date="2013-07" db="EMBL/GenBank/DDBJ databases">
        <title>The genome of Eucalyptus grandis.</title>
        <authorList>
            <person name="Schmutz J."/>
            <person name="Hayes R."/>
            <person name="Myburg A."/>
            <person name="Tuskan G."/>
            <person name="Grattapaglia D."/>
            <person name="Rokhsar D.S."/>
        </authorList>
    </citation>
    <scope>NUCLEOTIDE SEQUENCE</scope>
    <source>
        <tissue evidence="2">Leaf extractions</tissue>
    </source>
</reference>
<dbReference type="AlphaFoldDB" id="A0A059BAK8"/>
<evidence type="ECO:0000256" key="1">
    <source>
        <dbReference type="SAM" id="MobiDB-lite"/>
    </source>
</evidence>
<organism evidence="2">
    <name type="scientific">Eucalyptus grandis</name>
    <name type="common">Flooded gum</name>
    <dbReference type="NCBI Taxonomy" id="71139"/>
    <lineage>
        <taxon>Eukaryota</taxon>
        <taxon>Viridiplantae</taxon>
        <taxon>Streptophyta</taxon>
        <taxon>Embryophyta</taxon>
        <taxon>Tracheophyta</taxon>
        <taxon>Spermatophyta</taxon>
        <taxon>Magnoliopsida</taxon>
        <taxon>eudicotyledons</taxon>
        <taxon>Gunneridae</taxon>
        <taxon>Pentapetalae</taxon>
        <taxon>rosids</taxon>
        <taxon>malvids</taxon>
        <taxon>Myrtales</taxon>
        <taxon>Myrtaceae</taxon>
        <taxon>Myrtoideae</taxon>
        <taxon>Eucalypteae</taxon>
        <taxon>Eucalyptus</taxon>
    </lineage>
</organism>
<accession>A0A059BAK8</accession>
<dbReference type="Gramene" id="KCW63153">
    <property type="protein sequence ID" value="KCW63153"/>
    <property type="gene ID" value="EUGRSUZ_G00766"/>
</dbReference>
<feature type="compositionally biased region" description="Polar residues" evidence="1">
    <location>
        <begin position="27"/>
        <end position="36"/>
    </location>
</feature>